<evidence type="ECO:0000256" key="6">
    <source>
        <dbReference type="ARBA" id="ARBA00023239"/>
    </source>
</evidence>
<keyword evidence="11" id="KW-1185">Reference proteome</keyword>
<accession>A0ABR6VHL0</accession>
<dbReference type="InterPro" id="IPR013785">
    <property type="entry name" value="Aldolase_TIM"/>
</dbReference>
<proteinExistence type="inferred from homology"/>
<sequence length="260" mass="27598">MSNIKNAFAGGKAFIGFLTAGDPTLEKSREYILTMEKAGADLVEIGIPFSDPIAEGPVIQEADLRALAGHTTVEDVFRLVEAVRQTSQIPLVFLTYLNPVYHYGAEAFFARCEKAGLDGIIIPDMPLEERDECAGAAKRHGVDIISMIAPTSHDRIADIARVGEGFLYVVSSLGVTGTRDTINTDLKGIIDTVRSVTDVPAAVGFGINTPEQAEKIAAVADGVIVGSAIVKLIAKYGTEAAGPIYDYVKAMKEAALRGGK</sequence>
<reference evidence="10 11" key="1">
    <citation type="submission" date="2020-08" db="EMBL/GenBank/DDBJ databases">
        <authorList>
            <person name="Liu C."/>
            <person name="Sun Q."/>
        </authorList>
    </citation>
    <scope>NUCLEOTIDE SEQUENCE [LARGE SCALE GENOMIC DNA]</scope>
    <source>
        <strain evidence="10 11">NSJ-59</strain>
    </source>
</reference>
<feature type="active site" description="Proton acceptor" evidence="8">
    <location>
        <position position="55"/>
    </location>
</feature>
<dbReference type="PANTHER" id="PTHR43406:SF1">
    <property type="entry name" value="TRYPTOPHAN SYNTHASE ALPHA CHAIN, CHLOROPLASTIC"/>
    <property type="match status" value="1"/>
</dbReference>
<dbReference type="HAMAP" id="MF_00131">
    <property type="entry name" value="Trp_synth_alpha"/>
    <property type="match status" value="1"/>
</dbReference>
<evidence type="ECO:0000313" key="11">
    <source>
        <dbReference type="Proteomes" id="UP000606870"/>
    </source>
</evidence>
<comment type="caution">
    <text evidence="10">The sequence shown here is derived from an EMBL/GenBank/DDBJ whole genome shotgun (WGS) entry which is preliminary data.</text>
</comment>
<dbReference type="PANTHER" id="PTHR43406">
    <property type="entry name" value="TRYPTOPHAN SYNTHASE, ALPHA CHAIN"/>
    <property type="match status" value="1"/>
</dbReference>
<dbReference type="SUPFAM" id="SSF51366">
    <property type="entry name" value="Ribulose-phoshate binding barrel"/>
    <property type="match status" value="1"/>
</dbReference>
<dbReference type="EMBL" id="JACOGK010000014">
    <property type="protein sequence ID" value="MBC3536787.1"/>
    <property type="molecule type" value="Genomic_DNA"/>
</dbReference>
<evidence type="ECO:0000256" key="3">
    <source>
        <dbReference type="ARBA" id="ARBA00022605"/>
    </source>
</evidence>
<dbReference type="PROSITE" id="PS00167">
    <property type="entry name" value="TRP_SYNTHASE_ALPHA"/>
    <property type="match status" value="1"/>
</dbReference>
<evidence type="ECO:0000256" key="1">
    <source>
        <dbReference type="ARBA" id="ARBA00004733"/>
    </source>
</evidence>
<dbReference type="RefSeq" id="WP_186502944.1">
    <property type="nucleotide sequence ID" value="NZ_JACOGK010000014.1"/>
</dbReference>
<evidence type="ECO:0000256" key="4">
    <source>
        <dbReference type="ARBA" id="ARBA00022822"/>
    </source>
</evidence>
<comment type="similarity">
    <text evidence="8 9">Belongs to the TrpA family.</text>
</comment>
<evidence type="ECO:0000256" key="5">
    <source>
        <dbReference type="ARBA" id="ARBA00023141"/>
    </source>
</evidence>
<keyword evidence="4 8" id="KW-0822">Tryptophan biosynthesis</keyword>
<comment type="pathway">
    <text evidence="1 8">Amino-acid biosynthesis; L-tryptophan biosynthesis; L-tryptophan from chorismate: step 5/5.</text>
</comment>
<dbReference type="InterPro" id="IPR002028">
    <property type="entry name" value="Trp_synthase_suA"/>
</dbReference>
<comment type="function">
    <text evidence="8">The alpha subunit is responsible for the aldol cleavage of indoleglycerol phosphate to indole and glyceraldehyde 3-phosphate.</text>
</comment>
<name>A0ABR6VHL0_9FIRM</name>
<organism evidence="10 11">
    <name type="scientific">Megasphaera hominis</name>
    <dbReference type="NCBI Taxonomy" id="159836"/>
    <lineage>
        <taxon>Bacteria</taxon>
        <taxon>Bacillati</taxon>
        <taxon>Bacillota</taxon>
        <taxon>Negativicutes</taxon>
        <taxon>Veillonellales</taxon>
        <taxon>Veillonellaceae</taxon>
        <taxon>Megasphaera</taxon>
    </lineage>
</organism>
<dbReference type="NCBIfam" id="TIGR00262">
    <property type="entry name" value="trpA"/>
    <property type="match status" value="1"/>
</dbReference>
<dbReference type="Proteomes" id="UP000606870">
    <property type="component" value="Unassembled WGS sequence"/>
</dbReference>
<dbReference type="EC" id="4.2.1.20" evidence="8"/>
<keyword evidence="3 8" id="KW-0028">Amino-acid biosynthesis</keyword>
<keyword evidence="6 8" id="KW-0456">Lyase</keyword>
<dbReference type="CDD" id="cd04724">
    <property type="entry name" value="Tryptophan_synthase_alpha"/>
    <property type="match status" value="1"/>
</dbReference>
<feature type="active site" description="Proton acceptor" evidence="8">
    <location>
        <position position="44"/>
    </location>
</feature>
<comment type="subunit">
    <text evidence="2 8">Tetramer of two alpha and two beta chains.</text>
</comment>
<dbReference type="InterPro" id="IPR011060">
    <property type="entry name" value="RibuloseP-bd_barrel"/>
</dbReference>
<evidence type="ECO:0000313" key="10">
    <source>
        <dbReference type="EMBL" id="MBC3536787.1"/>
    </source>
</evidence>
<dbReference type="Pfam" id="PF00290">
    <property type="entry name" value="Trp_syntA"/>
    <property type="match status" value="1"/>
</dbReference>
<gene>
    <name evidence="8" type="primary">trpA</name>
    <name evidence="10" type="ORF">H8J70_05935</name>
</gene>
<dbReference type="GO" id="GO:0004834">
    <property type="term" value="F:tryptophan synthase activity"/>
    <property type="evidence" value="ECO:0007669"/>
    <property type="project" value="UniProtKB-EC"/>
</dbReference>
<protein>
    <recommendedName>
        <fullName evidence="8">Tryptophan synthase alpha chain</fullName>
        <ecNumber evidence="8">4.2.1.20</ecNumber>
    </recommendedName>
</protein>
<evidence type="ECO:0000256" key="7">
    <source>
        <dbReference type="ARBA" id="ARBA00049047"/>
    </source>
</evidence>
<dbReference type="Gene3D" id="3.20.20.70">
    <property type="entry name" value="Aldolase class I"/>
    <property type="match status" value="1"/>
</dbReference>
<dbReference type="InterPro" id="IPR018204">
    <property type="entry name" value="Trp_synthase_alpha_AS"/>
</dbReference>
<comment type="catalytic activity">
    <reaction evidence="7 8">
        <text>(1S,2R)-1-C-(indol-3-yl)glycerol 3-phosphate + L-serine = D-glyceraldehyde 3-phosphate + L-tryptophan + H2O</text>
        <dbReference type="Rhea" id="RHEA:10532"/>
        <dbReference type="ChEBI" id="CHEBI:15377"/>
        <dbReference type="ChEBI" id="CHEBI:33384"/>
        <dbReference type="ChEBI" id="CHEBI:57912"/>
        <dbReference type="ChEBI" id="CHEBI:58866"/>
        <dbReference type="ChEBI" id="CHEBI:59776"/>
        <dbReference type="EC" id="4.2.1.20"/>
    </reaction>
</comment>
<evidence type="ECO:0000256" key="2">
    <source>
        <dbReference type="ARBA" id="ARBA00011270"/>
    </source>
</evidence>
<evidence type="ECO:0000256" key="8">
    <source>
        <dbReference type="HAMAP-Rule" id="MF_00131"/>
    </source>
</evidence>
<keyword evidence="5 8" id="KW-0057">Aromatic amino acid biosynthesis</keyword>
<evidence type="ECO:0000256" key="9">
    <source>
        <dbReference type="RuleBase" id="RU003662"/>
    </source>
</evidence>